<dbReference type="Gene3D" id="1.20.1300.10">
    <property type="entry name" value="Fumarate reductase/succinate dehydrogenase, transmembrane subunit"/>
    <property type="match status" value="1"/>
</dbReference>
<accession>A0A1P8W955</accession>
<dbReference type="CDD" id="cd03498">
    <property type="entry name" value="SQR_TypeB_2_TM"/>
    <property type="match status" value="1"/>
</dbReference>
<dbReference type="KEGG" id="fmr:Fuma_00167"/>
<dbReference type="NCBIfam" id="TIGR02046">
    <property type="entry name" value="sdhC_b558_fam"/>
    <property type="match status" value="1"/>
</dbReference>
<dbReference type="InterPro" id="IPR034804">
    <property type="entry name" value="SQR/QFR_C/D"/>
</dbReference>
<feature type="transmembrane region" description="Helical" evidence="1">
    <location>
        <begin position="106"/>
        <end position="133"/>
    </location>
</feature>
<dbReference type="EMBL" id="CP017641">
    <property type="protein sequence ID" value="APZ90587.1"/>
    <property type="molecule type" value="Genomic_DNA"/>
</dbReference>
<organism evidence="2 3">
    <name type="scientific">Fuerstiella marisgermanici</name>
    <dbReference type="NCBI Taxonomy" id="1891926"/>
    <lineage>
        <taxon>Bacteria</taxon>
        <taxon>Pseudomonadati</taxon>
        <taxon>Planctomycetota</taxon>
        <taxon>Planctomycetia</taxon>
        <taxon>Planctomycetales</taxon>
        <taxon>Planctomycetaceae</taxon>
        <taxon>Fuerstiella</taxon>
    </lineage>
</organism>
<keyword evidence="1" id="KW-0472">Membrane</keyword>
<gene>
    <name evidence="2" type="ORF">Fuma_00167</name>
</gene>
<dbReference type="AlphaFoldDB" id="A0A1P8W955"/>
<keyword evidence="1" id="KW-0812">Transmembrane</keyword>
<evidence type="ECO:0000313" key="2">
    <source>
        <dbReference type="EMBL" id="APZ90587.1"/>
    </source>
</evidence>
<keyword evidence="1" id="KW-1133">Transmembrane helix</keyword>
<feature type="transmembrane region" description="Helical" evidence="1">
    <location>
        <begin position="62"/>
        <end position="85"/>
    </location>
</feature>
<name>A0A1P8W955_9PLAN</name>
<feature type="transmembrane region" description="Helical" evidence="1">
    <location>
        <begin position="19"/>
        <end position="42"/>
    </location>
</feature>
<keyword evidence="3" id="KW-1185">Reference proteome</keyword>
<dbReference type="GO" id="GO:0016020">
    <property type="term" value="C:membrane"/>
    <property type="evidence" value="ECO:0007669"/>
    <property type="project" value="InterPro"/>
</dbReference>
<dbReference type="STRING" id="1891926.Fuma_00167"/>
<dbReference type="SUPFAM" id="SSF81343">
    <property type="entry name" value="Fumarate reductase respiratory complex transmembrane subunits"/>
    <property type="match status" value="1"/>
</dbReference>
<reference evidence="2 3" key="1">
    <citation type="journal article" date="2016" name="Front. Microbiol.">
        <title>Fuerstia marisgermanicae gen. nov., sp. nov., an Unusual Member of the Phylum Planctomycetes from the German Wadden Sea.</title>
        <authorList>
            <person name="Kohn T."/>
            <person name="Heuer A."/>
            <person name="Jogler M."/>
            <person name="Vollmers J."/>
            <person name="Boedeker C."/>
            <person name="Bunk B."/>
            <person name="Rast P."/>
            <person name="Borchert D."/>
            <person name="Glockner I."/>
            <person name="Freese H.M."/>
            <person name="Klenk H.P."/>
            <person name="Overmann J."/>
            <person name="Kaster A.K."/>
            <person name="Rohde M."/>
            <person name="Wiegand S."/>
            <person name="Jogler C."/>
        </authorList>
    </citation>
    <scope>NUCLEOTIDE SEQUENCE [LARGE SCALE GENOMIC DNA]</scope>
    <source>
        <strain evidence="2 3">NH11</strain>
    </source>
</reference>
<proteinExistence type="predicted"/>
<evidence type="ECO:0000313" key="3">
    <source>
        <dbReference type="Proteomes" id="UP000187735"/>
    </source>
</evidence>
<sequence length="229" mass="24527">MPGIGPLVKVCGTSVGQKLLMALTGLALCGFLVAHLAGNLLLYAGEQQFNEYAEKLHSLGPVLWGAEVGLLALFFAHIGLALSTAAMSKRARRKSYEEKATKQDNVVMSGGGAANWMLPTGLLIFVFLVLHIADMKFNVRGLEHGEENLYAHVKQVLSNPIAKVVYAIALLGLGVHLTHGVSSAFQTLGISHSRWNKLIRIVCVVFAWAIALGFISLLFFSYGPPATAG</sequence>
<evidence type="ECO:0000256" key="1">
    <source>
        <dbReference type="SAM" id="Phobius"/>
    </source>
</evidence>
<feature type="transmembrane region" description="Helical" evidence="1">
    <location>
        <begin position="164"/>
        <end position="186"/>
    </location>
</feature>
<dbReference type="Proteomes" id="UP000187735">
    <property type="component" value="Chromosome"/>
</dbReference>
<protein>
    <submittedName>
        <fullName evidence="2">Succinate dehydrogenase (Or fumarate reductase) cytochrome b subunit, b558 family</fullName>
    </submittedName>
</protein>
<dbReference type="InterPro" id="IPR011138">
    <property type="entry name" value="Cytochrome_b-558"/>
</dbReference>
<feature type="transmembrane region" description="Helical" evidence="1">
    <location>
        <begin position="198"/>
        <end position="222"/>
    </location>
</feature>